<dbReference type="EMBL" id="JAWDJW010002736">
    <property type="protein sequence ID" value="KAK3077548.1"/>
    <property type="molecule type" value="Genomic_DNA"/>
</dbReference>
<feature type="non-terminal residue" evidence="1">
    <location>
        <position position="1"/>
    </location>
</feature>
<name>A0ACC3DLG2_9PEZI</name>
<gene>
    <name evidence="1" type="ORF">LTS18_009943</name>
</gene>
<feature type="non-terminal residue" evidence="1">
    <location>
        <position position="159"/>
    </location>
</feature>
<proteinExistence type="predicted"/>
<evidence type="ECO:0000313" key="1">
    <source>
        <dbReference type="EMBL" id="KAK3077548.1"/>
    </source>
</evidence>
<dbReference type="Proteomes" id="UP001186974">
    <property type="component" value="Unassembled WGS sequence"/>
</dbReference>
<organism evidence="1 2">
    <name type="scientific">Coniosporium uncinatum</name>
    <dbReference type="NCBI Taxonomy" id="93489"/>
    <lineage>
        <taxon>Eukaryota</taxon>
        <taxon>Fungi</taxon>
        <taxon>Dikarya</taxon>
        <taxon>Ascomycota</taxon>
        <taxon>Pezizomycotina</taxon>
        <taxon>Dothideomycetes</taxon>
        <taxon>Dothideomycetes incertae sedis</taxon>
        <taxon>Coniosporium</taxon>
    </lineage>
</organism>
<comment type="caution">
    <text evidence="1">The sequence shown here is derived from an EMBL/GenBank/DDBJ whole genome shotgun (WGS) entry which is preliminary data.</text>
</comment>
<sequence>ATLREHCDGRPGGKSNRRKLLRTKKRTKRHVDSEDLEESELMEESDDSQESEVMEESDGLQESDEMEGLDDPQESDEPQEPEEAEEQPDHSQFSEALGPRKGGEEETVTSQEEPLQESVPHHSFTRADMGNGLVPAIQAAIIPTSASKTGFFVGSVPDL</sequence>
<accession>A0ACC3DLG2</accession>
<keyword evidence="2" id="KW-1185">Reference proteome</keyword>
<reference evidence="1" key="1">
    <citation type="submission" date="2024-09" db="EMBL/GenBank/DDBJ databases">
        <title>Black Yeasts Isolated from many extreme environments.</title>
        <authorList>
            <person name="Coleine C."/>
            <person name="Stajich J.E."/>
            <person name="Selbmann L."/>
        </authorList>
    </citation>
    <scope>NUCLEOTIDE SEQUENCE</scope>
    <source>
        <strain evidence="1">CCFEE 5737</strain>
    </source>
</reference>
<protein>
    <submittedName>
        <fullName evidence="1">Uncharacterized protein</fullName>
    </submittedName>
</protein>
<evidence type="ECO:0000313" key="2">
    <source>
        <dbReference type="Proteomes" id="UP001186974"/>
    </source>
</evidence>